<gene>
    <name evidence="2" type="ORF">C8D82_11754</name>
</gene>
<dbReference type="InterPro" id="IPR036291">
    <property type="entry name" value="NAD(P)-bd_dom_sf"/>
</dbReference>
<evidence type="ECO:0000313" key="2">
    <source>
        <dbReference type="EMBL" id="PVY40335.1"/>
    </source>
</evidence>
<comment type="caution">
    <text evidence="2">The sequence shown here is derived from an EMBL/GenBank/DDBJ whole genome shotgun (WGS) entry which is preliminary data.</text>
</comment>
<dbReference type="InterPro" id="IPR000683">
    <property type="entry name" value="Gfo/Idh/MocA-like_OxRdtase_N"/>
</dbReference>
<name>A0A2U1AV72_9BACT</name>
<sequence>MELLKLGVIGLDISHVETFARIFNCPGDPLHMPGVGRIVKAFPGGSESFSDSWTRVDRFTRIMRQCGTEIVERIADMADMDAFLLTSSDGSRHLQQFRELAPFGKPVFIGKPLACSFEDARKIIRLAEEYAVPVMTCSSIRYAAGVCGLCAGSSEISAAEAFGPMPLPEDYRDYFWYGIHSAELLYSYLGRGCISVQSIHSGDFDILIGCWQDGRQGIVCGNRTGAADFGIRLTTAQGHLTGLQDRRVSHIGELSRRLPEFLRNGISAIDSRESLEITAFLEAASRSLHDGGRTVYLSEFMEKCENTAGRKEKTGKC</sequence>
<keyword evidence="3" id="KW-1185">Reference proteome</keyword>
<dbReference type="GeneID" id="78295690"/>
<protein>
    <recommendedName>
        <fullName evidence="1">Gfo/Idh/MocA-like oxidoreductase N-terminal domain-containing protein</fullName>
    </recommendedName>
</protein>
<reference evidence="2 3" key="1">
    <citation type="submission" date="2018-04" db="EMBL/GenBank/DDBJ databases">
        <title>Genomic Encyclopedia of Type Strains, Phase IV (KMG-IV): sequencing the most valuable type-strain genomes for metagenomic binning, comparative biology and taxonomic classification.</title>
        <authorList>
            <person name="Goeker M."/>
        </authorList>
    </citation>
    <scope>NUCLEOTIDE SEQUENCE [LARGE SCALE GENOMIC DNA]</scope>
    <source>
        <strain evidence="2 3">DSM 14823</strain>
    </source>
</reference>
<dbReference type="Gene3D" id="3.40.50.720">
    <property type="entry name" value="NAD(P)-binding Rossmann-like Domain"/>
    <property type="match status" value="1"/>
</dbReference>
<accession>A0A2U1AV72</accession>
<proteinExistence type="predicted"/>
<dbReference type="RefSeq" id="WP_116884387.1">
    <property type="nucleotide sequence ID" value="NZ_CABMMC010000036.1"/>
</dbReference>
<dbReference type="SUPFAM" id="SSF51735">
    <property type="entry name" value="NAD(P)-binding Rossmann-fold domains"/>
    <property type="match status" value="1"/>
</dbReference>
<dbReference type="AlphaFoldDB" id="A0A2U1AV72"/>
<evidence type="ECO:0000259" key="1">
    <source>
        <dbReference type="Pfam" id="PF01408"/>
    </source>
</evidence>
<dbReference type="GO" id="GO:0000166">
    <property type="term" value="F:nucleotide binding"/>
    <property type="evidence" value="ECO:0007669"/>
    <property type="project" value="InterPro"/>
</dbReference>
<feature type="domain" description="Gfo/Idh/MocA-like oxidoreductase N-terminal" evidence="1">
    <location>
        <begin position="64"/>
        <end position="135"/>
    </location>
</feature>
<organism evidence="2 3">
    <name type="scientific">Victivallis vadensis</name>
    <dbReference type="NCBI Taxonomy" id="172901"/>
    <lineage>
        <taxon>Bacteria</taxon>
        <taxon>Pseudomonadati</taxon>
        <taxon>Lentisphaerota</taxon>
        <taxon>Lentisphaeria</taxon>
        <taxon>Victivallales</taxon>
        <taxon>Victivallaceae</taxon>
        <taxon>Victivallis</taxon>
    </lineage>
</organism>
<dbReference type="OrthoDB" id="128220at2"/>
<dbReference type="Pfam" id="PF01408">
    <property type="entry name" value="GFO_IDH_MocA"/>
    <property type="match status" value="1"/>
</dbReference>
<dbReference type="Proteomes" id="UP000245959">
    <property type="component" value="Unassembled WGS sequence"/>
</dbReference>
<evidence type="ECO:0000313" key="3">
    <source>
        <dbReference type="Proteomes" id="UP000245959"/>
    </source>
</evidence>
<dbReference type="EMBL" id="QEKH01000017">
    <property type="protein sequence ID" value="PVY40335.1"/>
    <property type="molecule type" value="Genomic_DNA"/>
</dbReference>